<dbReference type="InterPro" id="IPR013103">
    <property type="entry name" value="RVT_2"/>
</dbReference>
<evidence type="ECO:0000259" key="2">
    <source>
        <dbReference type="Pfam" id="PF03732"/>
    </source>
</evidence>
<keyword evidence="4" id="KW-0695">RNA-directed DNA polymerase</keyword>
<proteinExistence type="predicted"/>
<dbReference type="PANTHER" id="PTHR11439">
    <property type="entry name" value="GAG-POL-RELATED RETROTRANSPOSON"/>
    <property type="match status" value="1"/>
</dbReference>
<dbReference type="Gene3D" id="2.40.70.10">
    <property type="entry name" value="Acid Proteases"/>
    <property type="match status" value="1"/>
</dbReference>
<dbReference type="EMBL" id="BKCJ010000265">
    <property type="protein sequence ID" value="GEU31567.1"/>
    <property type="molecule type" value="Genomic_DNA"/>
</dbReference>
<dbReference type="PANTHER" id="PTHR11439:SF495">
    <property type="entry name" value="REVERSE TRANSCRIPTASE, RNA-DEPENDENT DNA POLYMERASE-RELATED"/>
    <property type="match status" value="1"/>
</dbReference>
<dbReference type="Pfam" id="PF03732">
    <property type="entry name" value="Retrotrans_gag"/>
    <property type="match status" value="1"/>
</dbReference>
<accession>A0A6L2J4W9</accession>
<protein>
    <submittedName>
        <fullName evidence="4">Putative reverse transcriptase, RNA-dependent DNA polymerase</fullName>
    </submittedName>
</protein>
<comment type="caution">
    <text evidence="4">The sequence shown here is derived from an EMBL/GenBank/DDBJ whole genome shotgun (WGS) entry which is preliminary data.</text>
</comment>
<organism evidence="4">
    <name type="scientific">Tanacetum cinerariifolium</name>
    <name type="common">Dalmatian daisy</name>
    <name type="synonym">Chrysanthemum cinerariifolium</name>
    <dbReference type="NCBI Taxonomy" id="118510"/>
    <lineage>
        <taxon>Eukaryota</taxon>
        <taxon>Viridiplantae</taxon>
        <taxon>Streptophyta</taxon>
        <taxon>Embryophyta</taxon>
        <taxon>Tracheophyta</taxon>
        <taxon>Spermatophyta</taxon>
        <taxon>Magnoliopsida</taxon>
        <taxon>eudicotyledons</taxon>
        <taxon>Gunneridae</taxon>
        <taxon>Pentapetalae</taxon>
        <taxon>asterids</taxon>
        <taxon>campanulids</taxon>
        <taxon>Asterales</taxon>
        <taxon>Asteraceae</taxon>
        <taxon>Asteroideae</taxon>
        <taxon>Anthemideae</taxon>
        <taxon>Anthemidinae</taxon>
        <taxon>Tanacetum</taxon>
    </lineage>
</organism>
<feature type="domain" description="Reverse transcriptase Ty1/copia-type" evidence="3">
    <location>
        <begin position="648"/>
        <end position="785"/>
    </location>
</feature>
<name>A0A6L2J4W9_TANCI</name>
<sequence>MRMEKYLTHTDYALWEVIVNGDAPATIASVSGGAEAAIPPKTTEQKIARRNKLKAKSTILLAILDEHLLKSHGIKDAKTVSETHQPIGNLCPQLDNEDLEQIGTDDLEKMDLKWQVSMLTIRVKRFIKKTRRNLNFNGKETVGFDKTKVECYNIYRRGHFARECMAPRSQGNRNGDNTRRVVPVETPANALVVTNAMGYDWSYQAEEGPTDFAIMAFSSSGEGYHAVPPPYTRNFMPPRPDMCFAGLDDFIFKSAMSETVTSVHKTETSASKTSKESMKKPKTVRSRAPIIENWESDSDDDCEIRSSIKQNKPSHAKINLKSDENTWKSIIEQHTYKQGKSVLNNEGKATGQKKVRPVWNNAQRVNHQNLSNNLTHPNFRRNFVLIAVITNSGKVPVNTAKQISPRVATSTSTARYVNTTATRPTVNGAKPSSNIFHKSHSPVKRTFNQRTTPKNNDLKENNNTAKIIKRLMVDLLHLEEVLNEELKFNLFSVSQMCDKKNNVLFTKTKCLVLSPDFKLLDKNQVLIKVPKQNNMYSFDLKNVALSGDHLGKFEGKADEGFLAGYSINRRGLKWLFDIDSLTKSMNYEPVTAGNHTNDDACIEINVNAWKARQEKAFDHEFILLPFMHSNSPLSSSTQSSDDKDTVEVFRNKKDERGIVVRNKARLVAQGYTQEKGIDYDEVFAPVARTEAIKLFLAYASFMGFIVYQMDVKSAFLYGIIEEEVYVCQPPGFEDPYFYNKVYKVEKAIYGLHQAPRAWEQVKQKDDGIFIRQDKFQVTPKTSHLYAVKRIFRYLKGQPKLGLWNPKDSPFDLEAFSDSDYAGASLDRKFTTGGCQFLGKRLISWQCKKQTIVANFTTKAEYVAADNLCEQMLWIQNQMLDYRFNFMNTKIYIDNESTICIGKNPVFYSKTKYIEIRHHFIRDSYKKKLIQCMRTRSFSNLVGESSPNLTSSNPKRCNHRCSKQPFILEESTVDTMADQRTMEELLRAPTEGYGEAIMVLPILAEHFELKHSLINMMTSYQFFRLEKDNPHDHIRWFNKITSIIKYKDVPNSAIKLMLFPFSLVGAAHRWFEKEPPRSILTWEDLVSKFINEFFTPQERQISEMKFLTFNNGPLPSNTIANPKGKLKAITTRSGLVLDGPSVAMPPPFINPEEDERVEETLTDLELVHQRDPLYPNITYPSRMYKQKQQDKDEIQIHKFWQMFKQLHINITLADALILILKYQKMLKALLSNKEKLLELENTPLNEICSAVILKKLHEKLRDPGKFLIPYGFSELKCKALADLAGIARDVFVPVGKFTFPADFVIVDYESNPRVPLILGRHFLRTARALIDVHGEEMIRHDGDDRLTLNMRHDTSSYSNQPKKESINMINIYDDSCEDYIKYLFATSHQSGNPTFSSHTDLTSSEVINLSGSTTSSSIDHLLEEFADELALITFPPGNDDLPFDIESDLRELEYFLNHDPTKEMESIFEDSVDKCNLANPNVDLFDTIPEMFTDEHALDYSPFQKIKESKLLIDEFDLPRSSDFLPFPEYDSFLFEDFFKVDALPSANNEDKVFNPGILIQENLSEDFDPPLYELPFHKEVIGSETLLSFSSKNKENVFKPGILTSKGVRTSLLPELYHQGPKAFKVIKIFESPMKIFPCFYGEDIRILDVPCLHFYPT</sequence>
<dbReference type="InterPro" id="IPR021109">
    <property type="entry name" value="Peptidase_aspartic_dom_sf"/>
</dbReference>
<gene>
    <name evidence="4" type="ORF">Tci_003545</name>
</gene>
<keyword evidence="4" id="KW-0548">Nucleotidyltransferase</keyword>
<dbReference type="InterPro" id="IPR005162">
    <property type="entry name" value="Retrotrans_gag_dom"/>
</dbReference>
<feature type="domain" description="Retrotransposon gag" evidence="2">
    <location>
        <begin position="1057"/>
        <end position="1110"/>
    </location>
</feature>
<feature type="region of interest" description="Disordered" evidence="1">
    <location>
        <begin position="266"/>
        <end position="285"/>
    </location>
</feature>
<evidence type="ECO:0000259" key="3">
    <source>
        <dbReference type="Pfam" id="PF07727"/>
    </source>
</evidence>
<dbReference type="CDD" id="cd09272">
    <property type="entry name" value="RNase_HI_RT_Ty1"/>
    <property type="match status" value="1"/>
</dbReference>
<keyword evidence="4" id="KW-0808">Transferase</keyword>
<dbReference type="GO" id="GO:0003964">
    <property type="term" value="F:RNA-directed DNA polymerase activity"/>
    <property type="evidence" value="ECO:0007669"/>
    <property type="project" value="UniProtKB-KW"/>
</dbReference>
<reference evidence="4" key="1">
    <citation type="journal article" date="2019" name="Sci. Rep.">
        <title>Draft genome of Tanacetum cinerariifolium, the natural source of mosquito coil.</title>
        <authorList>
            <person name="Yamashiro T."/>
            <person name="Shiraishi A."/>
            <person name="Satake H."/>
            <person name="Nakayama K."/>
        </authorList>
    </citation>
    <scope>NUCLEOTIDE SEQUENCE</scope>
</reference>
<evidence type="ECO:0000256" key="1">
    <source>
        <dbReference type="SAM" id="MobiDB-lite"/>
    </source>
</evidence>
<evidence type="ECO:0000313" key="4">
    <source>
        <dbReference type="EMBL" id="GEU31567.1"/>
    </source>
</evidence>
<dbReference type="Pfam" id="PF07727">
    <property type="entry name" value="RVT_2"/>
    <property type="match status" value="1"/>
</dbReference>